<comment type="caution">
    <text evidence="1">The sequence shown here is derived from an EMBL/GenBank/DDBJ whole genome shotgun (WGS) entry which is preliminary data.</text>
</comment>
<dbReference type="RefSeq" id="WP_120605251.1">
    <property type="nucleotide sequence ID" value="NZ_RAWE01000109.1"/>
</dbReference>
<dbReference type="EMBL" id="RAWE01000109">
    <property type="protein sequence ID" value="RKG99666.1"/>
    <property type="molecule type" value="Genomic_DNA"/>
</dbReference>
<protein>
    <submittedName>
        <fullName evidence="1">Uncharacterized protein</fullName>
    </submittedName>
</protein>
<reference evidence="2" key="1">
    <citation type="submission" date="2018-09" db="EMBL/GenBank/DDBJ databases">
        <authorList>
            <person name="Livingstone P.G."/>
            <person name="Whitworth D.E."/>
        </authorList>
    </citation>
    <scope>NUCLEOTIDE SEQUENCE [LARGE SCALE GENOMIC DNA]</scope>
    <source>
        <strain evidence="2">CA043D</strain>
    </source>
</reference>
<accession>A0A3A8JXJ2</accession>
<name>A0A3A8JXJ2_9BACT</name>
<dbReference type="AlphaFoldDB" id="A0A3A8JXJ2"/>
<keyword evidence="2" id="KW-1185">Reference proteome</keyword>
<proteinExistence type="predicted"/>
<dbReference type="Proteomes" id="UP000268313">
    <property type="component" value="Unassembled WGS sequence"/>
</dbReference>
<organism evidence="1 2">
    <name type="scientific">Corallococcus carmarthensis</name>
    <dbReference type="NCBI Taxonomy" id="2316728"/>
    <lineage>
        <taxon>Bacteria</taxon>
        <taxon>Pseudomonadati</taxon>
        <taxon>Myxococcota</taxon>
        <taxon>Myxococcia</taxon>
        <taxon>Myxococcales</taxon>
        <taxon>Cystobacterineae</taxon>
        <taxon>Myxococcaceae</taxon>
        <taxon>Corallococcus</taxon>
    </lineage>
</organism>
<evidence type="ECO:0000313" key="1">
    <source>
        <dbReference type="EMBL" id="RKG99666.1"/>
    </source>
</evidence>
<evidence type="ECO:0000313" key="2">
    <source>
        <dbReference type="Proteomes" id="UP000268313"/>
    </source>
</evidence>
<gene>
    <name evidence="1" type="ORF">D7X32_25925</name>
</gene>
<sequence length="199" mass="22466">MRLYRPVGLQELLLIYRSGMRRFPPRLPEQPIFYPVLNEPYARQISLDWNATSPEGAGYVTAFEVEDTHAASFEVQQVGARMHQELWVQAEALDAFNNHIQGRIVVTAADFGPHFIGRIPEAFSLRGKDARTQLEALIGIHGYNGMDFHGEVTANHEAVFLHFPYWEQLANESGPQVLEAIRKVWSGAFPELPLGIQPS</sequence>
<dbReference type="OrthoDB" id="883590at2"/>